<dbReference type="PROSITE" id="PS51318">
    <property type="entry name" value="TAT"/>
    <property type="match status" value="1"/>
</dbReference>
<keyword evidence="2" id="KW-1185">Reference proteome</keyword>
<dbReference type="PATRIC" id="fig|582680.7.peg.982"/>
<evidence type="ECO:0008006" key="3">
    <source>
        <dbReference type="Google" id="ProtNLM"/>
    </source>
</evidence>
<reference evidence="1 2" key="1">
    <citation type="submission" date="2015-02" db="EMBL/GenBank/DDBJ databases">
        <title>Draft genome sequences of ten Microbacterium spp. with emphasis on heavy metal contaminated environments.</title>
        <authorList>
            <person name="Corretto E."/>
        </authorList>
    </citation>
    <scope>NUCLEOTIDE SEQUENCE [LARGE SCALE GENOMIC DNA]</scope>
    <source>
        <strain evidence="1 2">DSM 23848</strain>
    </source>
</reference>
<sequence>MSNTPTHSTNEAAQPTVQKTLGVSRRTVVKGAAWSVPVIAAAVAAPIAAASLASSLNFTLPTYAGTACTRISNVQAVLTNTSGAPDPGKAITVTLSNGYTFEDGTTVYTGTTDANGKITLPSVRVPAAGGNTSFQATSGTLNVTAPVTAPPVGEAKIYSRATGQISTFTNVPAGSTSLGDTSFLAPNGDLYVGNKLVASGVSSAGTPVLDVSNNQWQGFVSSTGVASIHSRATGQISTFTNVPAGSTSLGDTSFLAPNGDLYVGNKLVASGVSSAGTPVLDVSNNQWQGFVSSTGVASIHSRATGQISTFTNVPAGSTSLGDTSFLAPNGDLYVGNKLAASGVSSAGHPGLDSNNNQWQGFVAPPACTW</sequence>
<name>A0A0F0L2K4_9MICO</name>
<dbReference type="Proteomes" id="UP000033448">
    <property type="component" value="Unassembled WGS sequence"/>
</dbReference>
<proteinExistence type="predicted"/>
<dbReference type="AlphaFoldDB" id="A0A0F0L2K4"/>
<evidence type="ECO:0000313" key="1">
    <source>
        <dbReference type="EMBL" id="KJL26615.1"/>
    </source>
</evidence>
<evidence type="ECO:0000313" key="2">
    <source>
        <dbReference type="Proteomes" id="UP000033448"/>
    </source>
</evidence>
<accession>A0A0F0L2K4</accession>
<gene>
    <name evidence="1" type="ORF">RL72_00947</name>
</gene>
<organism evidence="1 2">
    <name type="scientific">Microbacterium azadirachtae</name>
    <dbReference type="NCBI Taxonomy" id="582680"/>
    <lineage>
        <taxon>Bacteria</taxon>
        <taxon>Bacillati</taxon>
        <taxon>Actinomycetota</taxon>
        <taxon>Actinomycetes</taxon>
        <taxon>Micrococcales</taxon>
        <taxon>Microbacteriaceae</taxon>
        <taxon>Microbacterium</taxon>
    </lineage>
</organism>
<protein>
    <recommendedName>
        <fullName evidence="3">Big-1 domain-containing protein</fullName>
    </recommendedName>
</protein>
<comment type="caution">
    <text evidence="1">The sequence shown here is derived from an EMBL/GenBank/DDBJ whole genome shotgun (WGS) entry which is preliminary data.</text>
</comment>
<dbReference type="InterPro" id="IPR006311">
    <property type="entry name" value="TAT_signal"/>
</dbReference>
<dbReference type="EMBL" id="JYIT01000063">
    <property type="protein sequence ID" value="KJL26615.1"/>
    <property type="molecule type" value="Genomic_DNA"/>
</dbReference>